<dbReference type="EMBL" id="JAIWYP010000008">
    <property type="protein sequence ID" value="KAH3786817.1"/>
    <property type="molecule type" value="Genomic_DNA"/>
</dbReference>
<organism evidence="2 3">
    <name type="scientific">Dreissena polymorpha</name>
    <name type="common">Zebra mussel</name>
    <name type="synonym">Mytilus polymorpha</name>
    <dbReference type="NCBI Taxonomy" id="45954"/>
    <lineage>
        <taxon>Eukaryota</taxon>
        <taxon>Metazoa</taxon>
        <taxon>Spiralia</taxon>
        <taxon>Lophotrochozoa</taxon>
        <taxon>Mollusca</taxon>
        <taxon>Bivalvia</taxon>
        <taxon>Autobranchia</taxon>
        <taxon>Heteroconchia</taxon>
        <taxon>Euheterodonta</taxon>
        <taxon>Imparidentia</taxon>
        <taxon>Neoheterodontei</taxon>
        <taxon>Myida</taxon>
        <taxon>Dreissenoidea</taxon>
        <taxon>Dreissenidae</taxon>
        <taxon>Dreissena</taxon>
    </lineage>
</organism>
<evidence type="ECO:0000313" key="3">
    <source>
        <dbReference type="Proteomes" id="UP000828390"/>
    </source>
</evidence>
<reference evidence="2" key="1">
    <citation type="journal article" date="2019" name="bioRxiv">
        <title>The Genome of the Zebra Mussel, Dreissena polymorpha: A Resource for Invasive Species Research.</title>
        <authorList>
            <person name="McCartney M.A."/>
            <person name="Auch B."/>
            <person name="Kono T."/>
            <person name="Mallez S."/>
            <person name="Zhang Y."/>
            <person name="Obille A."/>
            <person name="Becker A."/>
            <person name="Abrahante J.E."/>
            <person name="Garbe J."/>
            <person name="Badalamenti J.P."/>
            <person name="Herman A."/>
            <person name="Mangelson H."/>
            <person name="Liachko I."/>
            <person name="Sullivan S."/>
            <person name="Sone E.D."/>
            <person name="Koren S."/>
            <person name="Silverstein K.A.T."/>
            <person name="Beckman K.B."/>
            <person name="Gohl D.M."/>
        </authorList>
    </citation>
    <scope>NUCLEOTIDE SEQUENCE</scope>
    <source>
        <strain evidence="2">Duluth1</strain>
        <tissue evidence="2">Whole animal</tissue>
    </source>
</reference>
<keyword evidence="3" id="KW-1185">Reference proteome</keyword>
<name>A0A9D4IW34_DREPO</name>
<comment type="caution">
    <text evidence="2">The sequence shown here is derived from an EMBL/GenBank/DDBJ whole genome shotgun (WGS) entry which is preliminary data.</text>
</comment>
<reference evidence="2" key="2">
    <citation type="submission" date="2020-11" db="EMBL/GenBank/DDBJ databases">
        <authorList>
            <person name="McCartney M.A."/>
            <person name="Auch B."/>
            <person name="Kono T."/>
            <person name="Mallez S."/>
            <person name="Becker A."/>
            <person name="Gohl D.M."/>
            <person name="Silverstein K.A.T."/>
            <person name="Koren S."/>
            <person name="Bechman K.B."/>
            <person name="Herman A."/>
            <person name="Abrahante J.E."/>
            <person name="Garbe J."/>
        </authorList>
    </citation>
    <scope>NUCLEOTIDE SEQUENCE</scope>
    <source>
        <strain evidence="2">Duluth1</strain>
        <tissue evidence="2">Whole animal</tissue>
    </source>
</reference>
<protein>
    <submittedName>
        <fullName evidence="2">Uncharacterized protein</fullName>
    </submittedName>
</protein>
<proteinExistence type="predicted"/>
<evidence type="ECO:0000256" key="1">
    <source>
        <dbReference type="SAM" id="MobiDB-lite"/>
    </source>
</evidence>
<gene>
    <name evidence="2" type="ORF">DPMN_164928</name>
</gene>
<feature type="region of interest" description="Disordered" evidence="1">
    <location>
        <begin position="1"/>
        <end position="30"/>
    </location>
</feature>
<evidence type="ECO:0000313" key="2">
    <source>
        <dbReference type="EMBL" id="KAH3786817.1"/>
    </source>
</evidence>
<dbReference type="Proteomes" id="UP000828390">
    <property type="component" value="Unassembled WGS sequence"/>
</dbReference>
<sequence length="96" mass="10838">MATSMYAIDDSPDEGRLEMEKRRKRNTGNYPASVVDMNSLSKSLSLIYDGLKSINADTSHTQKLLASKIENIIHINKKLNEINTVVNTQNVHLKKH</sequence>
<accession>A0A9D4IW34</accession>
<dbReference type="AlphaFoldDB" id="A0A9D4IW34"/>